<accession>A0A7C1ZSI6</accession>
<dbReference type="InterPro" id="IPR002078">
    <property type="entry name" value="Sigma_54_int"/>
</dbReference>
<dbReference type="Gene3D" id="1.10.10.60">
    <property type="entry name" value="Homeodomain-like"/>
    <property type="match status" value="1"/>
</dbReference>
<dbReference type="GO" id="GO:0006355">
    <property type="term" value="P:regulation of DNA-templated transcription"/>
    <property type="evidence" value="ECO:0007669"/>
    <property type="project" value="InterPro"/>
</dbReference>
<name>A0A7C1ZSI6_9GAMM</name>
<dbReference type="PANTHER" id="PTHR32071">
    <property type="entry name" value="TRANSCRIPTIONAL REGULATORY PROTEIN"/>
    <property type="match status" value="1"/>
</dbReference>
<dbReference type="InterPro" id="IPR025944">
    <property type="entry name" value="Sigma_54_int_dom_CS"/>
</dbReference>
<dbReference type="PROSITE" id="PS00688">
    <property type="entry name" value="SIGMA54_INTERACT_3"/>
    <property type="match status" value="1"/>
</dbReference>
<evidence type="ECO:0000256" key="2">
    <source>
        <dbReference type="ARBA" id="ARBA00022840"/>
    </source>
</evidence>
<evidence type="ECO:0000259" key="6">
    <source>
        <dbReference type="PROSITE" id="PS50045"/>
    </source>
</evidence>
<dbReference type="InterPro" id="IPR027417">
    <property type="entry name" value="P-loop_NTPase"/>
</dbReference>
<dbReference type="SMART" id="SM00065">
    <property type="entry name" value="GAF"/>
    <property type="match status" value="1"/>
</dbReference>
<dbReference type="GO" id="GO:0003677">
    <property type="term" value="F:DNA binding"/>
    <property type="evidence" value="ECO:0007669"/>
    <property type="project" value="UniProtKB-KW"/>
</dbReference>
<organism evidence="7">
    <name type="scientific">Methylophaga aminisulfidivorans</name>
    <dbReference type="NCBI Taxonomy" id="230105"/>
    <lineage>
        <taxon>Bacteria</taxon>
        <taxon>Pseudomonadati</taxon>
        <taxon>Pseudomonadota</taxon>
        <taxon>Gammaproteobacteria</taxon>
        <taxon>Thiotrichales</taxon>
        <taxon>Piscirickettsiaceae</taxon>
        <taxon>Methylophaga</taxon>
    </lineage>
</organism>
<dbReference type="InterPro" id="IPR025662">
    <property type="entry name" value="Sigma_54_int_dom_ATP-bd_1"/>
</dbReference>
<dbReference type="SMART" id="SM00382">
    <property type="entry name" value="AAA"/>
    <property type="match status" value="1"/>
</dbReference>
<reference evidence="7" key="1">
    <citation type="journal article" date="2020" name="mSystems">
        <title>Genome- and Community-Level Interaction Insights into Carbon Utilization and Element Cycling Functions of Hydrothermarchaeota in Hydrothermal Sediment.</title>
        <authorList>
            <person name="Zhou Z."/>
            <person name="Liu Y."/>
            <person name="Xu W."/>
            <person name="Pan J."/>
            <person name="Luo Z.H."/>
            <person name="Li M."/>
        </authorList>
    </citation>
    <scope>NUCLEOTIDE SEQUENCE [LARGE SCALE GENOMIC DNA]</scope>
    <source>
        <strain evidence="7">HyVt-380</strain>
    </source>
</reference>
<dbReference type="PROSITE" id="PS00675">
    <property type="entry name" value="SIGMA54_INTERACT_1"/>
    <property type="match status" value="1"/>
</dbReference>
<dbReference type="Pfam" id="PF00158">
    <property type="entry name" value="Sigma54_activat"/>
    <property type="match status" value="1"/>
</dbReference>
<dbReference type="GO" id="GO:0005524">
    <property type="term" value="F:ATP binding"/>
    <property type="evidence" value="ECO:0007669"/>
    <property type="project" value="UniProtKB-KW"/>
</dbReference>
<dbReference type="InterPro" id="IPR003593">
    <property type="entry name" value="AAA+_ATPase"/>
</dbReference>
<keyword evidence="3" id="KW-0805">Transcription regulation</keyword>
<dbReference type="SUPFAM" id="SSF46689">
    <property type="entry name" value="Homeodomain-like"/>
    <property type="match status" value="1"/>
</dbReference>
<keyword evidence="2" id="KW-0067">ATP-binding</keyword>
<dbReference type="InterPro" id="IPR025943">
    <property type="entry name" value="Sigma_54_int_dom_ATP-bd_2"/>
</dbReference>
<keyword evidence="4" id="KW-0238">DNA-binding</keyword>
<dbReference type="SUPFAM" id="SSF55781">
    <property type="entry name" value="GAF domain-like"/>
    <property type="match status" value="1"/>
</dbReference>
<dbReference type="PROSITE" id="PS00676">
    <property type="entry name" value="SIGMA54_INTERACT_2"/>
    <property type="match status" value="1"/>
</dbReference>
<evidence type="ECO:0000256" key="3">
    <source>
        <dbReference type="ARBA" id="ARBA00023015"/>
    </source>
</evidence>
<dbReference type="InterPro" id="IPR058031">
    <property type="entry name" value="AAA_lid_NorR"/>
</dbReference>
<evidence type="ECO:0000256" key="1">
    <source>
        <dbReference type="ARBA" id="ARBA00022741"/>
    </source>
</evidence>
<dbReference type="Gene3D" id="3.30.450.40">
    <property type="match status" value="1"/>
</dbReference>
<comment type="caution">
    <text evidence="7">The sequence shown here is derived from an EMBL/GenBank/DDBJ whole genome shotgun (WGS) entry which is preliminary data.</text>
</comment>
<dbReference type="SUPFAM" id="SSF52540">
    <property type="entry name" value="P-loop containing nucleoside triphosphate hydrolases"/>
    <property type="match status" value="1"/>
</dbReference>
<gene>
    <name evidence="7" type="primary">norR</name>
    <name evidence="7" type="ORF">ENI26_11870</name>
</gene>
<dbReference type="InterPro" id="IPR029016">
    <property type="entry name" value="GAF-like_dom_sf"/>
</dbReference>
<dbReference type="Pfam" id="PF25601">
    <property type="entry name" value="AAA_lid_14"/>
    <property type="match status" value="1"/>
</dbReference>
<dbReference type="Pfam" id="PF01590">
    <property type="entry name" value="GAF"/>
    <property type="match status" value="1"/>
</dbReference>
<sequence>MSLNSHHLLVEVALDLANSLNTGDRFDRLLSSIRKAIACDAVVLLGFRDDMLTPLTMQGLSSDVLGRRFLLTEHPRLQEICDSRKPLLFANDCDLPDPYDGLLMSQLGNLPIHSCMGLPLYSDNELIGVVTLDSLNANAFDDIELKTLELITALSAATLKTALEFKKLELSAHHAQEVVKELTQEALLKDGGEIIGQSPVMQALKSNIELVSGSNFTVLITGETGVGKELVARKIHQLSERKFAPLVYLNCASLPESLVESELFGHTKGAFTGADKSRAGKFQLANGGTLFLDEVGELPLSTQSKLLRVLQSGEIQPVGQDNVEHVDVRIIAATNRNLEKEVHGGQFRSDLYHRLKVYPIHLPSLKERGDDILLLAGYFLEKLSRQLNIRQLRLTSESKTSLLTYSWPGNIRELEHIISRAALRAKASVHHRDIISLTSKMLDITQDNSLSMAMQHEHEVMAELMPNDSLKSATEIFQRKLISQALTTTDANWAESAKLLKMDRSNLVRLAKRLDICVEKNIRIVSDES</sequence>
<proteinExistence type="predicted"/>
<protein>
    <submittedName>
        <fullName evidence="7">Nitric oxide reductase transcriptional regulator NorR</fullName>
    </submittedName>
</protein>
<keyword evidence="5" id="KW-0804">Transcription</keyword>
<dbReference type="AlphaFoldDB" id="A0A7C1ZSI6"/>
<dbReference type="InterPro" id="IPR003018">
    <property type="entry name" value="GAF"/>
</dbReference>
<evidence type="ECO:0000256" key="4">
    <source>
        <dbReference type="ARBA" id="ARBA00023125"/>
    </source>
</evidence>
<keyword evidence="1" id="KW-0547">Nucleotide-binding</keyword>
<dbReference type="Proteomes" id="UP000886384">
    <property type="component" value="Unassembled WGS sequence"/>
</dbReference>
<dbReference type="PROSITE" id="PS50045">
    <property type="entry name" value="SIGMA54_INTERACT_4"/>
    <property type="match status" value="1"/>
</dbReference>
<dbReference type="CDD" id="cd00009">
    <property type="entry name" value="AAA"/>
    <property type="match status" value="1"/>
</dbReference>
<dbReference type="EMBL" id="DRHY01000270">
    <property type="protein sequence ID" value="HEC75047.1"/>
    <property type="molecule type" value="Genomic_DNA"/>
</dbReference>
<dbReference type="Gene3D" id="1.10.8.60">
    <property type="match status" value="1"/>
</dbReference>
<dbReference type="PANTHER" id="PTHR32071:SF35">
    <property type="entry name" value="ANAEROBIC NITRIC OXIDE REDUCTASE TRANSCRIPTION REGULATOR NORR"/>
    <property type="match status" value="1"/>
</dbReference>
<dbReference type="InterPro" id="IPR009057">
    <property type="entry name" value="Homeodomain-like_sf"/>
</dbReference>
<dbReference type="Gene3D" id="3.40.50.300">
    <property type="entry name" value="P-loop containing nucleotide triphosphate hydrolases"/>
    <property type="match status" value="1"/>
</dbReference>
<feature type="domain" description="Sigma-54 factor interaction" evidence="6">
    <location>
        <begin position="194"/>
        <end position="423"/>
    </location>
</feature>
<evidence type="ECO:0000313" key="7">
    <source>
        <dbReference type="EMBL" id="HEC75047.1"/>
    </source>
</evidence>
<evidence type="ECO:0000256" key="5">
    <source>
        <dbReference type="ARBA" id="ARBA00023163"/>
    </source>
</evidence>
<dbReference type="FunFam" id="3.40.50.300:FF:000006">
    <property type="entry name" value="DNA-binding transcriptional regulator NtrC"/>
    <property type="match status" value="1"/>
</dbReference>
<dbReference type="NCBIfam" id="NF003451">
    <property type="entry name" value="PRK05022.1"/>
    <property type="match status" value="1"/>
</dbReference>